<proteinExistence type="predicted"/>
<keyword evidence="3" id="KW-1185">Reference proteome</keyword>
<organism evidence="3 4">
    <name type="scientific">Steinernema glaseri</name>
    <dbReference type="NCBI Taxonomy" id="37863"/>
    <lineage>
        <taxon>Eukaryota</taxon>
        <taxon>Metazoa</taxon>
        <taxon>Ecdysozoa</taxon>
        <taxon>Nematoda</taxon>
        <taxon>Chromadorea</taxon>
        <taxon>Rhabditida</taxon>
        <taxon>Tylenchina</taxon>
        <taxon>Panagrolaimomorpha</taxon>
        <taxon>Strongyloidoidea</taxon>
        <taxon>Steinernematidae</taxon>
        <taxon>Steinernema</taxon>
    </lineage>
</organism>
<evidence type="ECO:0000313" key="3">
    <source>
        <dbReference type="Proteomes" id="UP000095287"/>
    </source>
</evidence>
<evidence type="ECO:0000256" key="2">
    <source>
        <dbReference type="SAM" id="Phobius"/>
    </source>
</evidence>
<sequence>MQDAEETSNRAVVQPRRPSHYVRVLPDLPRCPSSASTAHDNAEIEEQRQRQSTPLPHISDDFDASFDDQTLPEAQFEHDNDELTNNGIYAAPWRTELHPVPERRTPPTYDEYLRKKRAQIEREFQLHTDRIEPEPLSSMPQPKPKSHSNRCKCIAILVILIILLVVGVTVGLLCYFLLKGDSSSGGSDSGSGSSSPFVPSSLPTAVPTTAPYPIQESNYSLPLLGFTSTGPFQQFTTNAGSEIIAAAHITKGKIFIGNRLKMEVFPSPLQNAQHRQCLYCTIYYVDPLAPYENTTNYCCEPKGDNDPCKAFCLIKGKYPRYLSNGASFCGIASSENGSTLHVCEKSVTVSGCQIAFWTGSPSSASPGWFNSDPGPCTAPADSQSWKGMSTTASYKSASFAYLRPDTSASSATLFVQHGGSTYNVRGIPASQLLLTTRPINALQVTLFNPGRFISVYVVANNKLTFIRQLSPAFPWDSVDVDAAGRITIFATDQKEQLRVEQFQFELP</sequence>
<keyword evidence="2" id="KW-0472">Membrane</keyword>
<accession>A0A1I7Z161</accession>
<dbReference type="WBParaSite" id="L893_g21766.t1">
    <property type="protein sequence ID" value="L893_g21766.t1"/>
    <property type="gene ID" value="L893_g21766"/>
</dbReference>
<evidence type="ECO:0000313" key="4">
    <source>
        <dbReference type="WBParaSite" id="L893_g21766.t1"/>
    </source>
</evidence>
<dbReference type="AlphaFoldDB" id="A0A1I7Z161"/>
<dbReference type="Proteomes" id="UP000095287">
    <property type="component" value="Unplaced"/>
</dbReference>
<reference evidence="4" key="1">
    <citation type="submission" date="2016-11" db="UniProtKB">
        <authorList>
            <consortium name="WormBaseParasite"/>
        </authorList>
    </citation>
    <scope>IDENTIFICATION</scope>
</reference>
<feature type="compositionally biased region" description="Basic and acidic residues" evidence="1">
    <location>
        <begin position="40"/>
        <end position="49"/>
    </location>
</feature>
<feature type="transmembrane region" description="Helical" evidence="2">
    <location>
        <begin position="153"/>
        <end position="178"/>
    </location>
</feature>
<protein>
    <submittedName>
        <fullName evidence="4">Transmembrane protein</fullName>
    </submittedName>
</protein>
<keyword evidence="2" id="KW-1133">Transmembrane helix</keyword>
<name>A0A1I7Z161_9BILA</name>
<keyword evidence="2" id="KW-0812">Transmembrane</keyword>
<evidence type="ECO:0000256" key="1">
    <source>
        <dbReference type="SAM" id="MobiDB-lite"/>
    </source>
</evidence>
<feature type="region of interest" description="Disordered" evidence="1">
    <location>
        <begin position="24"/>
        <end position="64"/>
    </location>
</feature>